<feature type="region of interest" description="Disordered" evidence="2">
    <location>
        <begin position="1924"/>
        <end position="1973"/>
    </location>
</feature>
<feature type="compositionally biased region" description="Polar residues" evidence="2">
    <location>
        <begin position="1421"/>
        <end position="1435"/>
    </location>
</feature>
<feature type="compositionally biased region" description="Basic and acidic residues" evidence="2">
    <location>
        <begin position="1058"/>
        <end position="1068"/>
    </location>
</feature>
<feature type="region of interest" description="Disordered" evidence="2">
    <location>
        <begin position="1017"/>
        <end position="1088"/>
    </location>
</feature>
<dbReference type="OrthoDB" id="411643at2759"/>
<name>A0A1Q9EY44_SYMMI</name>
<dbReference type="GO" id="GO:0004523">
    <property type="term" value="F:RNA-DNA hybrid ribonuclease activity"/>
    <property type="evidence" value="ECO:0007669"/>
    <property type="project" value="InterPro"/>
</dbReference>
<organism evidence="4 5">
    <name type="scientific">Symbiodinium microadriaticum</name>
    <name type="common">Dinoflagellate</name>
    <name type="synonym">Zooxanthella microadriatica</name>
    <dbReference type="NCBI Taxonomy" id="2951"/>
    <lineage>
        <taxon>Eukaryota</taxon>
        <taxon>Sar</taxon>
        <taxon>Alveolata</taxon>
        <taxon>Dinophyceae</taxon>
        <taxon>Suessiales</taxon>
        <taxon>Symbiodiniaceae</taxon>
        <taxon>Symbiodinium</taxon>
    </lineage>
</organism>
<feature type="region of interest" description="Disordered" evidence="2">
    <location>
        <begin position="627"/>
        <end position="667"/>
    </location>
</feature>
<feature type="region of interest" description="Disordered" evidence="2">
    <location>
        <begin position="344"/>
        <end position="368"/>
    </location>
</feature>
<dbReference type="InterPro" id="IPR002156">
    <property type="entry name" value="RNaseH_domain"/>
</dbReference>
<dbReference type="Gene3D" id="3.60.10.10">
    <property type="entry name" value="Endonuclease/exonuclease/phosphatase"/>
    <property type="match status" value="1"/>
</dbReference>
<dbReference type="InterPro" id="IPR012337">
    <property type="entry name" value="RNaseH-like_sf"/>
</dbReference>
<dbReference type="Gene3D" id="3.30.420.10">
    <property type="entry name" value="Ribonuclease H-like superfamily/Ribonuclease H"/>
    <property type="match status" value="1"/>
</dbReference>
<dbReference type="Pfam" id="PF03372">
    <property type="entry name" value="Exo_endo_phos"/>
    <property type="match status" value="1"/>
</dbReference>
<keyword evidence="5" id="KW-1185">Reference proteome</keyword>
<feature type="region of interest" description="Disordered" evidence="2">
    <location>
        <begin position="1421"/>
        <end position="1449"/>
    </location>
</feature>
<feature type="compositionally biased region" description="Basic and acidic residues" evidence="2">
    <location>
        <begin position="3775"/>
        <end position="3790"/>
    </location>
</feature>
<evidence type="ECO:0000256" key="1">
    <source>
        <dbReference type="SAM" id="Coils"/>
    </source>
</evidence>
<sequence length="4102" mass="447719">MGKNEQWDHGSSGYQYWRGSYNVAARLPWRQQGKGKEKGRDRDTDAMPGGGFPAYDSRPLPKSSAKLGRADVAAAAPGTELLPSLQKALNVARKAENRLQKLVNERAGMEEMWKRYLIDHKAAYLREKARHLKAMEASERDIELAKAGQLEAREGVRETVLREMGTGQAAIEQAVDMEWDSMIQDWEEEQRGQIYGVLRRAMQDETSKAAGHQVEPVPGHSLPPSERTALGAASTRAPDYQPAATQQVPRSPGTPAREDPYMPSSPLTTLPTTTTAAPPGERRTSPIHPGQRDPGQVRHMTSEEPPRKDIKAATSAPTQVANANPPGVNLADKLRAKRTAMEPFGRPAPVEHPEHAPGPPGLAPPTGPTEAELAIEATRQQIAQGHFLFPDALAGQVGIFGSVTIFDCAQACHYLYEILDALSPKSIPRDSQTATGFPAPHEVEKRDLLLQSSLICLVQEDRASWIPAHHVPACCKGEGVLVQYQDNQFFMQPYRHSGSTVAEAISHRIGRPSTALTSCCFRTPDLELQGDWCGHVVMVVDLPPEQTTAPRRSRRRDTFILCDFRPLGQRMQVVHCHTPILHLPSIAALHSIYVPPNTKLMATGGQIQGDEVHVDGHCVLTFYLEPSSSDEEDAPDMAPPSDRGQGDNHEADDPDDPGDDPAPGDSDLAEAVEEGRVEATCLIYAPGYIPDIVTANLPIPCSVNQAVLHFVRGRDQGQADCFDQVFPASPQPAPNLAVLVASPSWVQDKVVVLFNCLAVNRMLFAAAVHPYLNKGSLLAAAGAHVNGGIQDQGPLDVFVFGLLRPLEDDQWVAIRSGMTICCVPAGQGPVPGWNLDDMLQDQADWERDPAIPGPPPAPGNHYLVLTDAMPYLFKVTPGRRRFLKHDMAHLLRCGAQALTLLPTTPRVIDCVGFGLPVWTVLVATEQLQVVPFPPARHPEHRVILILDCRAILLDFQWRLLQQPTIAAQTLADQFADRCPASHLVVFRGTDMHQTDEGYTLQFSHGQVVKVEFVEESVAGSSSDTSGGDDSDSDTSMRSADLSPATEAADTVPHSPHAHPADEVEEAGRSRSPRGNTSAPARNLDDSPTEAKQRPYVFGILAPGFVIETVTVNLPTPVTMHETIKAIQIARAASYAQALPMLSAVRHQPTDKWGLFISTPIWGYNEAIVCVDMTSSWNRIFAVCLPTHTHRHRILVAAGLSAAADVDLFLNGDCPVHDSVALRDGDCITVVWSGFGAAPCRILSDLLAVPWFTDAAPAFPADAEDDHFLLVGVDGSKLFTMLPQRLSFCHADIASRIGCPPSELMLVPGRPMPVDVAKHGFFCRNALAALSIGHMPAVHTLCVCLVDTRRLLLDWQIVATPDGWLHAPTVLAACGSHLPDSWEAYLVGLSAEQEWFSYSPGDIFQVAGRPMADASQVEAYRQSQALETPGATSSHSHPPDLTSGGSRETLSADVHDSTLPADLGKHTTLTRLAPTGLGDMWSIAFPEDALLESMQCLTPVSPAWIWERGYRVAPVDIRRHVDSFCNHLLERFYKPDPLWPRMLCRLLQEPVSVLPGIARALAAAREATHRLGLRRPFPPHFLPIQDAAPDDISDQVSAGLVHANFVLLAPEYTPEVAPLHIVIPQSVDDILDLISTCRNAEFRDLFPNLIPVFPQPDPRQAFILVSPIWPCDQTLICLDLTLWDGRVFAVLAPTHSTRHILLNLAGFVGDAEVYIFLPGLDGPFEHGREVQLQPGDCVLFVPPGEPIGPAVALAEMLQSPIAWDARATCFSEGPADRFCLVGAGFHRDFLLQPHRAMYYRQDIALMFAVAPHALVLTPARDHANDISLYGRECRTAVAVGSTPAAGRGQSVLALLDCRAIFEGWTQTVVSDGWLDADAVRRHFSRGSPRGFQVCLSGCPQHWRWLYLEAGQVVRIFFQFEEDQSITDPDTADDPTDSSQYPGFESPADSSGLWRAHGTSGSLDENGTSHATGEGGDRWNRASAALLCLLLGEVFAYALALAIQVVLWHLPADHSRATSRMRFQIGSMIPPRRQPRPRPCTSSGHFRHNCLRWGLLAGVCMCAAQGTNIATDLSDASLAHVGDRRQDVFVSSRTQSDIRPSLKALPRRALPTPCRSLAKHPTLADDIGPLQTLLESSLQLDDCPAMFLAATLIETLLEHFQGVDILFHARSNTQLNGRFSLPLGDLIPDADMHGTSIWPRFLQPRRFTMPPVPSGPESCESLYIGDMALGFTLSDIESLVHAPVALVGAEEAVQLCPALQHWTPSFFRQSLYQLQPACPPGDLICYTDGSFTPSPRVSVPLCGWACIFIDPHALRMSISFGACPNELCSPTHFSAYVGECTALLAAALISTTAYQWTTVHFYTDCVAATAAAAGTASYALGGIAQACRNVSSLRKAIGHTQDTHRYVPGHSSCFGNDLADALSKHGAKQGPAGCGLRLHEHQIKLWFQNGGQTLTWASMVLRRYAGDLSLPPINSRNLGNDCHHDGKTAQELLAPFLPPGAFADRATDQIPASTVGQPLWLRLVTFNTLSLGDAAETSADAALATTGLAYHPGRPQMLAAQLANHEIHAACLQETRCEPGSLRTGGYLRYCSGAQRGQWGVEWWFKEDHNWASSPNVAPLQVKASHFTTLHADPRRLLLRMTCDKLKVVFVGLHAPHRATEHGSLIAWWDATHRLIREHARNHPVVLAGDMNASVGSVSSPFVGEHGEEQEDVPGEALHAILMEFEILLPATWAAIHHGPNHTYVQKRGQRLCRPDFIGVPPNWVGSDSCSFLVPDINAGHACPDHVAAVFDARIPSAPLGNARPLRGRSYKPCLITAANKADVESALQSFQDPSWEVSVHAHAAALTYHVQKALGSITHKTRAQPHRSYLQPASWALQQQVAGIRRSLHRLQHCVHRHRLAWIFHLWRTVGAGNCEEAVTWFQRANQATAVHLSTLRSLGSRLKKACKRDRDAYISQLADQLACSPASDVFHHLHSLLGHRRRKKFQIDPLPAIQEADGTPCQDQQATLRRWRDHFGGMEGGQPASLHALAKHWEACIQYRGQDQPWPHPPSPGDLPTETDLQRLLLRAKSGKSPGMDGIPAELGKWFSGRAPQSALSAGSTPATALDDALAGHLQQPTALREGGASTWLEALTESLQSDNFFLLRGDDTAVMTTKGSRPGSSWADLIFAALMRRILNRRDQLRGQAPPISATPVLPFDGCKTLAPCEPDAPGLDLSEALGFEAGILADALLEFGIGRYDDQRYAFRASVLSAVVFPGQGTPPGNMDTARTPFFVPTVRLAWGVDGVTLPQGGDSPPTTCHPQAPPMEIAGTRDAMAIHGIRTDVSLGLLRDLDSYDPADEQGVWDLVASYVEPIEVLRATVRAWASSSLASDLLRITADNILLLLDVELLADHIQPTHQSSAFPQEAVPCWKDPGRAPFVLSGKARTFPLEPPPTPFLHHSDPASMRLRDAVAFSTWLESGCDVIARALTTSSAYPVQVRCPKLDTALGPATGELVDENGFSTNAIANCLRILIAKSGDYCLVPAIVSRFALPRYLKDFRDQDLDGQGLSSAPGLLEGISQTPADDFETNEFVWPPPKRSTESVGIDRERSRGAATAPPATKLPVVQGRGQSWVRALTSRADSPAWLLDALEGRQMTRFDLVLLSLSKGRGLCRACHVDAQICAHAELPQMSLCPCRGVRLWTAAMLLSVAYACIKIHDILSKGNGQERSQVTVLEGKLDGWAGSSVMLQNTSGEKIGVKDDPSLSLLLTTAQVRADFLQEEQHQQESLSTAGPHEAEPGREELPSRGEESPTVCLAVIAKTSAATELLLRVKHLSSQHENIFSHRYLVVDAKDEKVDASIASVADSLVSEKYLEEWLAVNHSAAYMQLVNLTAAWGNSFRLEVEKVSMGHGSFDSDLPVKELDHYFAIDQCNADYVAILESDMIISRQKEYSWISEGIQALRDNPDLMLVIPAFPGMSQRRVRFRPTTKAIVKSSPPGRFVGRVPLVDTTCEHPYSLPGHASLLDLRRYKQLVSFGHSLEHRCGGMLVRGKPCKQMTYVRKCGGTRSWAAAFECVICNSPNLRQAHLAEEQRCSLWYAPMTLMRYDMGGLRAEISKAELQQ</sequence>
<feature type="domain" description="RNase H type-1" evidence="3">
    <location>
        <begin position="2277"/>
        <end position="2426"/>
    </location>
</feature>
<gene>
    <name evidence="4" type="ORF">AK812_SmicGene3689</name>
</gene>
<dbReference type="Proteomes" id="UP000186817">
    <property type="component" value="Unassembled WGS sequence"/>
</dbReference>
<dbReference type="EMBL" id="LSRX01000044">
    <property type="protein sequence ID" value="OLQ12368.1"/>
    <property type="molecule type" value="Genomic_DNA"/>
</dbReference>
<evidence type="ECO:0000313" key="4">
    <source>
        <dbReference type="EMBL" id="OLQ12368.1"/>
    </source>
</evidence>
<evidence type="ECO:0000313" key="5">
    <source>
        <dbReference type="Proteomes" id="UP000186817"/>
    </source>
</evidence>
<dbReference type="GO" id="GO:0003676">
    <property type="term" value="F:nucleic acid binding"/>
    <property type="evidence" value="ECO:0007669"/>
    <property type="project" value="InterPro"/>
</dbReference>
<feature type="compositionally biased region" description="Acidic residues" evidence="2">
    <location>
        <begin position="1924"/>
        <end position="1934"/>
    </location>
</feature>
<protein>
    <recommendedName>
        <fullName evidence="3">RNase H type-1 domain-containing protein</fullName>
    </recommendedName>
</protein>
<feature type="compositionally biased region" description="Basic and acidic residues" evidence="2">
    <location>
        <begin position="34"/>
        <end position="45"/>
    </location>
</feature>
<feature type="compositionally biased region" description="Basic and acidic residues" evidence="2">
    <location>
        <begin position="3579"/>
        <end position="3592"/>
    </location>
</feature>
<dbReference type="SUPFAM" id="SSF53098">
    <property type="entry name" value="Ribonuclease H-like"/>
    <property type="match status" value="1"/>
</dbReference>
<feature type="region of interest" description="Disordered" evidence="2">
    <location>
        <begin position="3763"/>
        <end position="3790"/>
    </location>
</feature>
<feature type="compositionally biased region" description="Pro residues" evidence="2">
    <location>
        <begin position="356"/>
        <end position="367"/>
    </location>
</feature>
<feature type="region of interest" description="Disordered" evidence="2">
    <location>
        <begin position="3567"/>
        <end position="3600"/>
    </location>
</feature>
<feature type="region of interest" description="Disordered" evidence="2">
    <location>
        <begin position="206"/>
        <end position="329"/>
    </location>
</feature>
<dbReference type="InterPro" id="IPR005135">
    <property type="entry name" value="Endo/exonuclease/phosphatase"/>
</dbReference>
<dbReference type="SUPFAM" id="SSF56219">
    <property type="entry name" value="DNase I-like"/>
    <property type="match status" value="1"/>
</dbReference>
<feature type="compositionally biased region" description="Polar residues" evidence="2">
    <location>
        <begin position="1957"/>
        <end position="1969"/>
    </location>
</feature>
<evidence type="ECO:0000256" key="2">
    <source>
        <dbReference type="SAM" id="MobiDB-lite"/>
    </source>
</evidence>
<dbReference type="InterPro" id="IPR036397">
    <property type="entry name" value="RNaseH_sf"/>
</dbReference>
<accession>A0A1Q9EY44</accession>
<keyword evidence="1" id="KW-0175">Coiled coil</keyword>
<dbReference type="PROSITE" id="PS50879">
    <property type="entry name" value="RNASE_H_1"/>
    <property type="match status" value="1"/>
</dbReference>
<feature type="compositionally biased region" description="Basic and acidic residues" evidence="2">
    <location>
        <begin position="300"/>
        <end position="311"/>
    </location>
</feature>
<feature type="coiled-coil region" evidence="1">
    <location>
        <begin position="85"/>
        <end position="112"/>
    </location>
</feature>
<comment type="caution">
    <text evidence="4">The sequence shown here is derived from an EMBL/GenBank/DDBJ whole genome shotgun (WGS) entry which is preliminary data.</text>
</comment>
<feature type="compositionally biased region" description="Low complexity" evidence="2">
    <location>
        <begin position="264"/>
        <end position="279"/>
    </location>
</feature>
<feature type="region of interest" description="Disordered" evidence="2">
    <location>
        <begin position="27"/>
        <end position="64"/>
    </location>
</feature>
<evidence type="ECO:0000259" key="3">
    <source>
        <dbReference type="PROSITE" id="PS50879"/>
    </source>
</evidence>
<proteinExistence type="predicted"/>
<reference evidence="4 5" key="1">
    <citation type="submission" date="2016-02" db="EMBL/GenBank/DDBJ databases">
        <title>Genome analysis of coral dinoflagellate symbionts highlights evolutionary adaptations to a symbiotic lifestyle.</title>
        <authorList>
            <person name="Aranda M."/>
            <person name="Li Y."/>
            <person name="Liew Y.J."/>
            <person name="Baumgarten S."/>
            <person name="Simakov O."/>
            <person name="Wilson M."/>
            <person name="Piel J."/>
            <person name="Ashoor H."/>
            <person name="Bougouffa S."/>
            <person name="Bajic V.B."/>
            <person name="Ryu T."/>
            <person name="Ravasi T."/>
            <person name="Bayer T."/>
            <person name="Micklem G."/>
            <person name="Kim H."/>
            <person name="Bhak J."/>
            <person name="Lajeunesse T.C."/>
            <person name="Voolstra C.R."/>
        </authorList>
    </citation>
    <scope>NUCLEOTIDE SEQUENCE [LARGE SCALE GENOMIC DNA]</scope>
    <source>
        <strain evidence="4 5">CCMP2467</strain>
    </source>
</reference>
<dbReference type="InterPro" id="IPR036691">
    <property type="entry name" value="Endo/exonu/phosph_ase_sf"/>
</dbReference>